<name>A0A165NXC0_9AGAM</name>
<sequence length="322" mass="35402">MEEVRRQDEERQLKEERRRARYRGKKTNRDRKHEAPGQNIQRAIPVRSEKPDSGHHYQSMAHADLNDGSRPVAPRQAASPKRTQPPVSTPSAADADESILSVQQPFGSCEECSAAIVRKDGLPLSPLVIPATPLADVPCDDNHPELTGISPEMRPKVAEQDRVPESNVATDEQSQVFAIETTGDTVRSDSQSANVPETTDTRPSSTASCDGAQQTEPESVEVVHGSMPISIGMDYDALNEIYARAFAHVLALENEEASSDDEEDLTSRTSNLDIVPIEGIESGSYTLVSTAFPDGGDLRQKLEHDAKQFEIWNEIYARAFAQ</sequence>
<feature type="compositionally biased region" description="Basic and acidic residues" evidence="1">
    <location>
        <begin position="153"/>
        <end position="164"/>
    </location>
</feature>
<dbReference type="AlphaFoldDB" id="A0A165NXC0"/>
<dbReference type="InParanoid" id="A0A165NXC0"/>
<evidence type="ECO:0000256" key="1">
    <source>
        <dbReference type="SAM" id="MobiDB-lite"/>
    </source>
</evidence>
<dbReference type="Proteomes" id="UP000076761">
    <property type="component" value="Unassembled WGS sequence"/>
</dbReference>
<feature type="compositionally biased region" description="Basic residues" evidence="1">
    <location>
        <begin position="19"/>
        <end position="30"/>
    </location>
</feature>
<keyword evidence="3" id="KW-1185">Reference proteome</keyword>
<feature type="non-terminal residue" evidence="2">
    <location>
        <position position="322"/>
    </location>
</feature>
<protein>
    <submittedName>
        <fullName evidence="2">Uncharacterized protein</fullName>
    </submittedName>
</protein>
<evidence type="ECO:0000313" key="3">
    <source>
        <dbReference type="Proteomes" id="UP000076761"/>
    </source>
</evidence>
<feature type="compositionally biased region" description="Basic and acidic residues" evidence="1">
    <location>
        <begin position="1"/>
        <end position="18"/>
    </location>
</feature>
<feature type="compositionally biased region" description="Polar residues" evidence="1">
    <location>
        <begin position="81"/>
        <end position="91"/>
    </location>
</feature>
<feature type="compositionally biased region" description="Polar residues" evidence="1">
    <location>
        <begin position="167"/>
        <end position="217"/>
    </location>
</feature>
<organism evidence="2 3">
    <name type="scientific">Neolentinus lepideus HHB14362 ss-1</name>
    <dbReference type="NCBI Taxonomy" id="1314782"/>
    <lineage>
        <taxon>Eukaryota</taxon>
        <taxon>Fungi</taxon>
        <taxon>Dikarya</taxon>
        <taxon>Basidiomycota</taxon>
        <taxon>Agaricomycotina</taxon>
        <taxon>Agaricomycetes</taxon>
        <taxon>Gloeophyllales</taxon>
        <taxon>Gloeophyllaceae</taxon>
        <taxon>Neolentinus</taxon>
    </lineage>
</organism>
<dbReference type="EMBL" id="KV425624">
    <property type="protein sequence ID" value="KZT20238.1"/>
    <property type="molecule type" value="Genomic_DNA"/>
</dbReference>
<feature type="region of interest" description="Disordered" evidence="1">
    <location>
        <begin position="1"/>
        <end position="99"/>
    </location>
</feature>
<accession>A0A165NXC0</accession>
<proteinExistence type="predicted"/>
<gene>
    <name evidence="2" type="ORF">NEOLEDRAFT_1245398</name>
</gene>
<evidence type="ECO:0000313" key="2">
    <source>
        <dbReference type="EMBL" id="KZT20238.1"/>
    </source>
</evidence>
<feature type="region of interest" description="Disordered" evidence="1">
    <location>
        <begin position="134"/>
        <end position="221"/>
    </location>
</feature>
<reference evidence="2 3" key="1">
    <citation type="journal article" date="2016" name="Mol. Biol. Evol.">
        <title>Comparative Genomics of Early-Diverging Mushroom-Forming Fungi Provides Insights into the Origins of Lignocellulose Decay Capabilities.</title>
        <authorList>
            <person name="Nagy L.G."/>
            <person name="Riley R."/>
            <person name="Tritt A."/>
            <person name="Adam C."/>
            <person name="Daum C."/>
            <person name="Floudas D."/>
            <person name="Sun H."/>
            <person name="Yadav J.S."/>
            <person name="Pangilinan J."/>
            <person name="Larsson K.H."/>
            <person name="Matsuura K."/>
            <person name="Barry K."/>
            <person name="Labutti K."/>
            <person name="Kuo R."/>
            <person name="Ohm R.A."/>
            <person name="Bhattacharya S.S."/>
            <person name="Shirouzu T."/>
            <person name="Yoshinaga Y."/>
            <person name="Martin F.M."/>
            <person name="Grigoriev I.V."/>
            <person name="Hibbett D.S."/>
        </authorList>
    </citation>
    <scope>NUCLEOTIDE SEQUENCE [LARGE SCALE GENOMIC DNA]</scope>
    <source>
        <strain evidence="2 3">HHB14362 ss-1</strain>
    </source>
</reference>